<proteinExistence type="inferred from homology"/>
<keyword evidence="4 6" id="KW-1133">Transmembrane helix</keyword>
<feature type="transmembrane region" description="Helical" evidence="6">
    <location>
        <begin position="192"/>
        <end position="212"/>
    </location>
</feature>
<evidence type="ECO:0000256" key="6">
    <source>
        <dbReference type="SAM" id="Phobius"/>
    </source>
</evidence>
<feature type="transmembrane region" description="Helical" evidence="6">
    <location>
        <begin position="105"/>
        <end position="125"/>
    </location>
</feature>
<comment type="similarity">
    <text evidence="2">Belongs to the TspO/BZRP family.</text>
</comment>
<dbReference type="Gene3D" id="1.20.1260.100">
    <property type="entry name" value="TspO/MBR protein"/>
    <property type="match status" value="1"/>
</dbReference>
<evidence type="ECO:0000256" key="4">
    <source>
        <dbReference type="ARBA" id="ARBA00022989"/>
    </source>
</evidence>
<evidence type="ECO:0000256" key="2">
    <source>
        <dbReference type="ARBA" id="ARBA00007524"/>
    </source>
</evidence>
<dbReference type="InterPro" id="IPR004307">
    <property type="entry name" value="TspO_MBR"/>
</dbReference>
<keyword evidence="5 6" id="KW-0472">Membrane</keyword>
<evidence type="ECO:0000256" key="3">
    <source>
        <dbReference type="ARBA" id="ARBA00022692"/>
    </source>
</evidence>
<keyword evidence="3 6" id="KW-0812">Transmembrane</keyword>
<comment type="subcellular location">
    <subcellularLocation>
        <location evidence="1">Membrane</location>
        <topology evidence="1">Multi-pass membrane protein</topology>
    </subcellularLocation>
</comment>
<dbReference type="PANTHER" id="PTHR10057">
    <property type="entry name" value="PERIPHERAL-TYPE BENZODIAZEPINE RECEPTOR"/>
    <property type="match status" value="1"/>
</dbReference>
<dbReference type="Proteomes" id="UP001369086">
    <property type="component" value="Unassembled WGS sequence"/>
</dbReference>
<feature type="transmembrane region" description="Helical" evidence="6">
    <location>
        <begin position="164"/>
        <end position="186"/>
    </location>
</feature>
<sequence>MWTKYIIIQHDQIDEGVCTAQPRLPRTAYCYTSEAVSDWRNSRECFREVDQKNICVPFAGMWTHILGFTALPHVGGIVGSLYTRTEVSTWYKTLKKPAWRPPNRVFPIAWTTLYTSMGYGSYLIWKDVGGFTRAASVPLGLYGAQLALNWAWTPIFFGAHNLKLALVEIVILSGTVAATMVSWYPINKTATLLMVPYLMWLTLASSLSYCIWRDNPDKEE</sequence>
<feature type="transmembrane region" description="Helical" evidence="6">
    <location>
        <begin position="131"/>
        <end position="152"/>
    </location>
</feature>
<keyword evidence="8" id="KW-1185">Reference proteome</keyword>
<name>A0ABR0YDS4_HUSHU</name>
<comment type="caution">
    <text evidence="7">The sequence shown here is derived from an EMBL/GenBank/DDBJ whole genome shotgun (WGS) entry which is preliminary data.</text>
</comment>
<accession>A0ABR0YDS4</accession>
<reference evidence="7 8" key="1">
    <citation type="submission" date="2021-05" db="EMBL/GenBank/DDBJ databases">
        <authorList>
            <person name="Zahm M."/>
            <person name="Klopp C."/>
            <person name="Cabau C."/>
            <person name="Kuhl H."/>
            <person name="Suciu R."/>
            <person name="Ciorpac M."/>
            <person name="Holostenco D."/>
            <person name="Gessner J."/>
            <person name="Wuertz S."/>
            <person name="Hohne C."/>
            <person name="Stock M."/>
            <person name="Gislard M."/>
            <person name="Lluch J."/>
            <person name="Milhes M."/>
            <person name="Lampietro C."/>
            <person name="Lopez Roques C."/>
            <person name="Donnadieu C."/>
            <person name="Du K."/>
            <person name="Schartl M."/>
            <person name="Guiguen Y."/>
        </authorList>
    </citation>
    <scope>NUCLEOTIDE SEQUENCE [LARGE SCALE GENOMIC DNA]</scope>
    <source>
        <strain evidence="7">Hh-F2</strain>
        <tissue evidence="7">Blood</tissue>
    </source>
</reference>
<dbReference type="EMBL" id="JAHFZB010000035">
    <property type="protein sequence ID" value="KAK6470569.1"/>
    <property type="molecule type" value="Genomic_DNA"/>
</dbReference>
<dbReference type="InterPro" id="IPR038330">
    <property type="entry name" value="TspO/MBR-related_sf"/>
</dbReference>
<evidence type="ECO:0000313" key="7">
    <source>
        <dbReference type="EMBL" id="KAK6470569.1"/>
    </source>
</evidence>
<dbReference type="Pfam" id="PF03073">
    <property type="entry name" value="TspO_MBR"/>
    <property type="match status" value="1"/>
</dbReference>
<dbReference type="CDD" id="cd15904">
    <property type="entry name" value="TSPO_MBR"/>
    <property type="match status" value="1"/>
</dbReference>
<dbReference type="PANTHER" id="PTHR10057:SF0">
    <property type="entry name" value="TRANSLOCATOR PROTEIN"/>
    <property type="match status" value="1"/>
</dbReference>
<evidence type="ECO:0000256" key="1">
    <source>
        <dbReference type="ARBA" id="ARBA00004141"/>
    </source>
</evidence>
<protein>
    <submittedName>
        <fullName evidence="7">Translocator protein</fullName>
    </submittedName>
</protein>
<organism evidence="7 8">
    <name type="scientific">Huso huso</name>
    <name type="common">Beluga</name>
    <name type="synonym">Acipenser huso</name>
    <dbReference type="NCBI Taxonomy" id="61971"/>
    <lineage>
        <taxon>Eukaryota</taxon>
        <taxon>Metazoa</taxon>
        <taxon>Chordata</taxon>
        <taxon>Craniata</taxon>
        <taxon>Vertebrata</taxon>
        <taxon>Euteleostomi</taxon>
        <taxon>Actinopterygii</taxon>
        <taxon>Chondrostei</taxon>
        <taxon>Acipenseriformes</taxon>
        <taxon>Acipenseridae</taxon>
        <taxon>Huso</taxon>
    </lineage>
</organism>
<evidence type="ECO:0000256" key="5">
    <source>
        <dbReference type="ARBA" id="ARBA00023136"/>
    </source>
</evidence>
<evidence type="ECO:0000313" key="8">
    <source>
        <dbReference type="Proteomes" id="UP001369086"/>
    </source>
</evidence>
<gene>
    <name evidence="7" type="ORF">HHUSO_G30810</name>
</gene>